<reference evidence="7 8" key="1">
    <citation type="submission" date="2020-08" db="EMBL/GenBank/DDBJ databases">
        <title>Genome sequence of Sphingomonas daechungensis KACC 18115T.</title>
        <authorList>
            <person name="Hyun D.-W."/>
            <person name="Bae J.-W."/>
        </authorList>
    </citation>
    <scope>NUCLEOTIDE SEQUENCE [LARGE SCALE GENOMIC DNA]</scope>
    <source>
        <strain evidence="7 8">KACC 18115</strain>
    </source>
</reference>
<evidence type="ECO:0000313" key="8">
    <source>
        <dbReference type="Proteomes" id="UP000516134"/>
    </source>
</evidence>
<name>A0ABX6SYX0_9SPHN</name>
<dbReference type="Proteomes" id="UP000516134">
    <property type="component" value="Chromosome"/>
</dbReference>
<evidence type="ECO:0000256" key="4">
    <source>
        <dbReference type="ARBA" id="ARBA00023136"/>
    </source>
</evidence>
<dbReference type="Pfam" id="PF07298">
    <property type="entry name" value="NnrU"/>
    <property type="match status" value="1"/>
</dbReference>
<gene>
    <name evidence="7" type="ORF">H9L15_11880</name>
</gene>
<protein>
    <recommendedName>
        <fullName evidence="6">NnrU domain-containing protein</fullName>
    </recommendedName>
</protein>
<keyword evidence="3 5" id="KW-1133">Transmembrane helix</keyword>
<evidence type="ECO:0000256" key="3">
    <source>
        <dbReference type="ARBA" id="ARBA00022989"/>
    </source>
</evidence>
<organism evidence="7 8">
    <name type="scientific">Sphingomonas daechungensis</name>
    <dbReference type="NCBI Taxonomy" id="1176646"/>
    <lineage>
        <taxon>Bacteria</taxon>
        <taxon>Pseudomonadati</taxon>
        <taxon>Pseudomonadota</taxon>
        <taxon>Alphaproteobacteria</taxon>
        <taxon>Sphingomonadales</taxon>
        <taxon>Sphingomonadaceae</taxon>
        <taxon>Sphingomonas</taxon>
    </lineage>
</organism>
<dbReference type="EMBL" id="CP060780">
    <property type="protein sequence ID" value="QNP42784.1"/>
    <property type="molecule type" value="Genomic_DNA"/>
</dbReference>
<accession>A0ABX6SYX0</accession>
<feature type="transmembrane region" description="Helical" evidence="5">
    <location>
        <begin position="6"/>
        <end position="34"/>
    </location>
</feature>
<keyword evidence="4 5" id="KW-0472">Membrane</keyword>
<evidence type="ECO:0000256" key="1">
    <source>
        <dbReference type="ARBA" id="ARBA00004141"/>
    </source>
</evidence>
<sequence>MMWSFALWAIVHFLVIATMKALVFDTAIFVLAVVGSVGRMRRSGS</sequence>
<keyword evidence="2 5" id="KW-0812">Transmembrane</keyword>
<comment type="subcellular location">
    <subcellularLocation>
        <location evidence="1">Membrane</location>
        <topology evidence="1">Multi-pass membrane protein</topology>
    </subcellularLocation>
</comment>
<evidence type="ECO:0000313" key="7">
    <source>
        <dbReference type="EMBL" id="QNP42784.1"/>
    </source>
</evidence>
<feature type="domain" description="NnrU" evidence="6">
    <location>
        <begin position="1"/>
        <end position="42"/>
    </location>
</feature>
<evidence type="ECO:0000256" key="2">
    <source>
        <dbReference type="ARBA" id="ARBA00022692"/>
    </source>
</evidence>
<proteinExistence type="predicted"/>
<evidence type="ECO:0000259" key="6">
    <source>
        <dbReference type="Pfam" id="PF07298"/>
    </source>
</evidence>
<evidence type="ECO:0000256" key="5">
    <source>
        <dbReference type="SAM" id="Phobius"/>
    </source>
</evidence>
<keyword evidence="8" id="KW-1185">Reference proteome</keyword>
<dbReference type="InterPro" id="IPR009915">
    <property type="entry name" value="NnrU_dom"/>
</dbReference>